<reference evidence="1 2" key="1">
    <citation type="submission" date="2019-09" db="EMBL/GenBank/DDBJ databases">
        <title>In-depth cultivation of the pig gut microbiome towards novel bacterial diversity and tailored functional studies.</title>
        <authorList>
            <person name="Wylensek D."/>
            <person name="Hitch T.C.A."/>
            <person name="Clavel T."/>
        </authorList>
    </citation>
    <scope>NUCLEOTIDE SEQUENCE [LARGE SCALE GENOMIC DNA]</scope>
    <source>
        <strain evidence="1 2">WCA3-693-APC-4?</strain>
    </source>
</reference>
<dbReference type="EMBL" id="VUNQ01000012">
    <property type="protein sequence ID" value="MSU01276.1"/>
    <property type="molecule type" value="Genomic_DNA"/>
</dbReference>
<keyword evidence="2" id="KW-1185">Reference proteome</keyword>
<gene>
    <name evidence="1" type="ORF">FYJ83_07330</name>
</gene>
<name>A0A6N7XHZ4_9FIRM</name>
<organism evidence="1 2">
    <name type="scientific">Tissierella pigra</name>
    <dbReference type="NCBI Taxonomy" id="2607614"/>
    <lineage>
        <taxon>Bacteria</taxon>
        <taxon>Bacillati</taxon>
        <taxon>Bacillota</taxon>
        <taxon>Tissierellia</taxon>
        <taxon>Tissierellales</taxon>
        <taxon>Tissierellaceae</taxon>
        <taxon>Tissierella</taxon>
    </lineage>
</organism>
<evidence type="ECO:0000313" key="2">
    <source>
        <dbReference type="Proteomes" id="UP000469523"/>
    </source>
</evidence>
<sequence length="214" mass="23717">MLEERVFTIESPKNKLITLDVIPGHFTTGNAHLNYYLNMSRIKANALVARDVAREMAIPYLSKSLVDTIICMEDTEVIGAYMAEELLENGSMVVNSDRDIHVVRPTVSIGGQLIFMQSTQKFVYNKHIVLLISSASTGKTILKALECISYYGGNLEGISAIFSARAKIAGQEINAIFSTDDIPNYEVSKPSECKMCKDKQKIDAIVNHDGYTMV</sequence>
<evidence type="ECO:0000313" key="1">
    <source>
        <dbReference type="EMBL" id="MSU01276.1"/>
    </source>
</evidence>
<protein>
    <recommendedName>
        <fullName evidence="3">Orotate phosphoribosyltransferase</fullName>
    </recommendedName>
</protein>
<accession>A0A6N7XHZ4</accession>
<dbReference type="InterPro" id="IPR029057">
    <property type="entry name" value="PRTase-like"/>
</dbReference>
<dbReference type="RefSeq" id="WP_154439689.1">
    <property type="nucleotide sequence ID" value="NZ_JAHLPJ010000001.1"/>
</dbReference>
<dbReference type="AlphaFoldDB" id="A0A6N7XHZ4"/>
<comment type="caution">
    <text evidence="1">The sequence shown here is derived from an EMBL/GenBank/DDBJ whole genome shotgun (WGS) entry which is preliminary data.</text>
</comment>
<dbReference type="SUPFAM" id="SSF53271">
    <property type="entry name" value="PRTase-like"/>
    <property type="match status" value="1"/>
</dbReference>
<evidence type="ECO:0008006" key="3">
    <source>
        <dbReference type="Google" id="ProtNLM"/>
    </source>
</evidence>
<dbReference type="Gene3D" id="3.40.50.2020">
    <property type="match status" value="1"/>
</dbReference>
<dbReference type="Proteomes" id="UP000469523">
    <property type="component" value="Unassembled WGS sequence"/>
</dbReference>
<proteinExistence type="predicted"/>